<dbReference type="GO" id="GO:0006397">
    <property type="term" value="P:mRNA processing"/>
    <property type="evidence" value="ECO:0007669"/>
    <property type="project" value="UniProtKB-KW"/>
</dbReference>
<dbReference type="SMART" id="SM00490">
    <property type="entry name" value="HELICc"/>
    <property type="match status" value="1"/>
</dbReference>
<evidence type="ECO:0000259" key="12">
    <source>
        <dbReference type="PROSITE" id="PS51194"/>
    </source>
</evidence>
<evidence type="ECO:0000256" key="3">
    <source>
        <dbReference type="ARBA" id="ARBA00022741"/>
    </source>
</evidence>
<sequence>MESRTGKRSILDSPEVAPKKIRIIEKEEQKPDLSKRNPLSGRPYSQRFWDLLKKRMGLPVWEYREKFLDLLNKTQCITLVGETGSGKTTQIPQWCMDFAREKGTLANRKYMVSCTQPRRVAAMSVATRVAEELDVSLGHEVGYSIRFEDCVSDRTVLKYCTDGMLLREAMNNPLLEQYNVVLLDEAHERTLATDILMGLIKVRNCTLKYMVSCTQPRRVAAMSVATRVAEELDVSLGHEVGYSIRFEDCVSDRTVLKYCTDGMLLREAMNNPLLEQYNVVLLDEAHERTLATDILMGLIKEIIRQRQDLKIVVMSATLDAGKFQNYFDNCPLLSVPGRTFPVEIFYTPEPERDYLEAAVRTVIQIHVCEEVVGDILLFLTGQEEIEDACKRIRREIQNLGPETGDLLCIPLYSTLPPNQQQKIFDAAPPNKPNGAISRKCVVSTNIAETSLTIDGVVFVIDPGFSKQKVYNPRIRVESLLVCPISKASSMQRAGRAGRTKPGKCFRLYTEKAYKNEMQEQTYPEILRSNLGTVVLQLKKLGIDDLVHFDFMDPPAPETLMRALELLNYLSAIDDNGELTQLGSLMAEFPLDPQLAKMLIASTDLCCSNEILSITAMLSVPQCFVRPNEVKRAADEAKARFAHVDGDHLTLLNVYHAFKQHREEPQWCYENFINYRALKNADDVRMQLAKIMDKFNLKRVSTDFNSRDYYINIRKALVAGFFMQVAHLEKSGHYVTIKDNQLVNLHPSSVLDHKPEWALYNEFVLTTKNYIRTVTDVRPEWLIQMAPTYYDLNSFPDGSDAKRKLVESLLVCPISKASSMQRAGRAGRTKPGKCFRLYTEKAYKNEMQEQTYPEILRSNLGTVVLQLKKLGIDDLVHFDFMDPPAPETLMRALELLNYLSAIDDNGELTQLGSLMAEFPLDPQLAKMLIASTDLCCSNEILSITAMLSVPQCFVRPNEVKRAADEAKARFAHVDGDHLTLLNVYHAFKQHREEPQWCYENFINYRALKNADDVRMQLAKIMDKFNLKRVSTDFNSRDYYINIRKALVAGFFMQVAHLEKSGHYVTIKDNQLVNLHPSSVLDHKPEWALYNEFVLTTKNYIRTVTDVRPEWLIQMAPTYYDLNSFPDGSDAKRKLYAIIASSRK</sequence>
<dbReference type="GO" id="GO:0016787">
    <property type="term" value="F:hydrolase activity"/>
    <property type="evidence" value="ECO:0007669"/>
    <property type="project" value="UniProtKB-KW"/>
</dbReference>
<dbReference type="GO" id="GO:0003724">
    <property type="term" value="F:RNA helicase activity"/>
    <property type="evidence" value="ECO:0007669"/>
    <property type="project" value="UniProtKB-EC"/>
</dbReference>
<evidence type="ECO:0000313" key="13">
    <source>
        <dbReference type="Proteomes" id="UP000050741"/>
    </source>
</evidence>
<dbReference type="EC" id="3.6.4.13" evidence="1"/>
<evidence type="ECO:0000256" key="7">
    <source>
        <dbReference type="ARBA" id="ARBA00023187"/>
    </source>
</evidence>
<dbReference type="InterPro" id="IPR011709">
    <property type="entry name" value="DEAD-box_helicase_OB_fold"/>
</dbReference>
<dbReference type="SUPFAM" id="SSF52540">
    <property type="entry name" value="P-loop containing nucleoside triphosphate hydrolases"/>
    <property type="match status" value="3"/>
</dbReference>
<dbReference type="Pfam" id="PF07717">
    <property type="entry name" value="OB_NTP_bind"/>
    <property type="match status" value="2"/>
</dbReference>
<dbReference type="InterPro" id="IPR027417">
    <property type="entry name" value="P-loop_NTPase"/>
</dbReference>
<dbReference type="PROSITE" id="PS51192">
    <property type="entry name" value="HELICASE_ATP_BIND_1"/>
    <property type="match status" value="1"/>
</dbReference>
<dbReference type="Pfam" id="PF00271">
    <property type="entry name" value="Helicase_C"/>
    <property type="match status" value="1"/>
</dbReference>
<keyword evidence="13" id="KW-1185">Reference proteome</keyword>
<keyword evidence="5" id="KW-0347">Helicase</keyword>
<reference evidence="14" key="2">
    <citation type="submission" date="2016-06" db="UniProtKB">
        <authorList>
            <consortium name="WormBaseParasite"/>
        </authorList>
    </citation>
    <scope>IDENTIFICATION</scope>
</reference>
<evidence type="ECO:0000256" key="5">
    <source>
        <dbReference type="ARBA" id="ARBA00022806"/>
    </source>
</evidence>
<evidence type="ECO:0000256" key="8">
    <source>
        <dbReference type="ARBA" id="ARBA00047984"/>
    </source>
</evidence>
<dbReference type="FunFam" id="1.20.120.1080:FF:000003">
    <property type="entry name" value="Pre-mRNA-splicing factor ATP-dependent RNA helicase PRP43"/>
    <property type="match status" value="2"/>
</dbReference>
<dbReference type="GO" id="GO:0003723">
    <property type="term" value="F:RNA binding"/>
    <property type="evidence" value="ECO:0007669"/>
    <property type="project" value="TreeGrafter"/>
</dbReference>
<dbReference type="GO" id="GO:0005681">
    <property type="term" value="C:spliceosomal complex"/>
    <property type="evidence" value="ECO:0007669"/>
    <property type="project" value="TreeGrafter"/>
</dbReference>
<evidence type="ECO:0000256" key="10">
    <source>
        <dbReference type="SAM" id="MobiDB-lite"/>
    </source>
</evidence>
<evidence type="ECO:0000256" key="1">
    <source>
        <dbReference type="ARBA" id="ARBA00012552"/>
    </source>
</evidence>
<evidence type="ECO:0000256" key="6">
    <source>
        <dbReference type="ARBA" id="ARBA00022840"/>
    </source>
</evidence>
<organism evidence="13 14">
    <name type="scientific">Globodera pallida</name>
    <name type="common">Potato cyst nematode worm</name>
    <name type="synonym">Heterodera pallida</name>
    <dbReference type="NCBI Taxonomy" id="36090"/>
    <lineage>
        <taxon>Eukaryota</taxon>
        <taxon>Metazoa</taxon>
        <taxon>Ecdysozoa</taxon>
        <taxon>Nematoda</taxon>
        <taxon>Chromadorea</taxon>
        <taxon>Rhabditida</taxon>
        <taxon>Tylenchina</taxon>
        <taxon>Tylenchomorpha</taxon>
        <taxon>Tylenchoidea</taxon>
        <taxon>Heteroderidae</taxon>
        <taxon>Heteroderinae</taxon>
        <taxon>Globodera</taxon>
    </lineage>
</organism>
<reference evidence="13" key="1">
    <citation type="submission" date="2014-05" db="EMBL/GenBank/DDBJ databases">
        <title>The genome and life-stage specific transcriptomes of Globodera pallida elucidate key aspects of plant parasitism by a cyst nematode.</title>
        <authorList>
            <person name="Cotton J.A."/>
            <person name="Lilley C.J."/>
            <person name="Jones L.M."/>
            <person name="Kikuchi T."/>
            <person name="Reid A.J."/>
            <person name="Thorpe P."/>
            <person name="Tsai I.J."/>
            <person name="Beasley H."/>
            <person name="Blok V."/>
            <person name="Cock P.J.A."/>
            <person name="Van den Akker S.E."/>
            <person name="Holroyd N."/>
            <person name="Hunt M."/>
            <person name="Mantelin S."/>
            <person name="Naghra H."/>
            <person name="Pain A."/>
            <person name="Palomares-Rius J.E."/>
            <person name="Zarowiecki M."/>
            <person name="Berriman M."/>
            <person name="Jones J.T."/>
            <person name="Urwin P.E."/>
        </authorList>
    </citation>
    <scope>NUCLEOTIDE SEQUENCE [LARGE SCALE GENOMIC DNA]</scope>
    <source>
        <strain evidence="13">Lindley</strain>
    </source>
</reference>
<keyword evidence="4" id="KW-0378">Hydrolase</keyword>
<dbReference type="Pfam" id="PF21010">
    <property type="entry name" value="HA2_C"/>
    <property type="match status" value="2"/>
</dbReference>
<dbReference type="CDD" id="cd18791">
    <property type="entry name" value="SF2_C_RHA"/>
    <property type="match status" value="1"/>
</dbReference>
<dbReference type="AlphaFoldDB" id="A0A183BVI5"/>
<dbReference type="PANTHER" id="PTHR18934:SF109">
    <property type="entry name" value="ATP-DEPENDENT RNA HELICASE DHX15 HOMOLOG"/>
    <property type="match status" value="1"/>
</dbReference>
<dbReference type="SMART" id="SM00847">
    <property type="entry name" value="HA2"/>
    <property type="match status" value="2"/>
</dbReference>
<dbReference type="FunFam" id="3.40.50.300:FF:001922">
    <property type="entry name" value="DEAH (Asp-Glu-Ala-His) box polypeptide 29"/>
    <property type="match status" value="1"/>
</dbReference>
<dbReference type="PROSITE" id="PS51194">
    <property type="entry name" value="HELICASE_CTER"/>
    <property type="match status" value="2"/>
</dbReference>
<keyword evidence="3" id="KW-0547">Nucleotide-binding</keyword>
<evidence type="ECO:0000256" key="4">
    <source>
        <dbReference type="ARBA" id="ARBA00022801"/>
    </source>
</evidence>
<dbReference type="GO" id="GO:0008380">
    <property type="term" value="P:RNA splicing"/>
    <property type="evidence" value="ECO:0007669"/>
    <property type="project" value="UniProtKB-KW"/>
</dbReference>
<dbReference type="WBParaSite" id="GPLIN_000462300">
    <property type="protein sequence ID" value="GPLIN_000462300"/>
    <property type="gene ID" value="GPLIN_000462300"/>
</dbReference>
<protein>
    <recommendedName>
        <fullName evidence="1">RNA helicase</fullName>
        <ecNumber evidence="1">3.6.4.13</ecNumber>
    </recommendedName>
    <alternativeName>
        <fullName evidence="9">DEAH box protein 15</fullName>
    </alternativeName>
</protein>
<dbReference type="InterPro" id="IPR007502">
    <property type="entry name" value="Helicase-assoc_dom"/>
</dbReference>
<keyword evidence="6" id="KW-0067">ATP-binding</keyword>
<evidence type="ECO:0000259" key="11">
    <source>
        <dbReference type="PROSITE" id="PS51192"/>
    </source>
</evidence>
<dbReference type="PANTHER" id="PTHR18934">
    <property type="entry name" value="ATP-DEPENDENT RNA HELICASE"/>
    <property type="match status" value="1"/>
</dbReference>
<dbReference type="InterPro" id="IPR001650">
    <property type="entry name" value="Helicase_C-like"/>
</dbReference>
<dbReference type="Pfam" id="PF04408">
    <property type="entry name" value="WHD_HA2"/>
    <property type="match status" value="2"/>
</dbReference>
<dbReference type="Gene3D" id="1.20.120.1080">
    <property type="match status" value="2"/>
</dbReference>
<feature type="compositionally biased region" description="Basic and acidic residues" evidence="10">
    <location>
        <begin position="22"/>
        <end position="35"/>
    </location>
</feature>
<feature type="region of interest" description="Disordered" evidence="10">
    <location>
        <begin position="20"/>
        <end position="39"/>
    </location>
</feature>
<evidence type="ECO:0000256" key="2">
    <source>
        <dbReference type="ARBA" id="ARBA00022664"/>
    </source>
</evidence>
<name>A0A183BVI5_GLOPA</name>
<dbReference type="SMART" id="SM00487">
    <property type="entry name" value="DEXDc"/>
    <property type="match status" value="1"/>
</dbReference>
<dbReference type="FunFam" id="3.40.50.300:FF:000007">
    <property type="entry name" value="Pre-mRNA-splicing factor ATP-dependent RNA helicase"/>
    <property type="match status" value="1"/>
</dbReference>
<dbReference type="GO" id="GO:0005524">
    <property type="term" value="F:ATP binding"/>
    <property type="evidence" value="ECO:0007669"/>
    <property type="project" value="UniProtKB-KW"/>
</dbReference>
<keyword evidence="7" id="KW-0508">mRNA splicing</keyword>
<feature type="domain" description="Helicase C-terminal" evidence="12">
    <location>
        <begin position="704"/>
        <end position="870"/>
    </location>
</feature>
<keyword evidence="2" id="KW-0507">mRNA processing</keyword>
<dbReference type="InterPro" id="IPR014001">
    <property type="entry name" value="Helicase_ATP-bd"/>
</dbReference>
<evidence type="ECO:0000313" key="14">
    <source>
        <dbReference type="WBParaSite" id="GPLIN_000462300"/>
    </source>
</evidence>
<evidence type="ECO:0000256" key="9">
    <source>
        <dbReference type="ARBA" id="ARBA00083333"/>
    </source>
</evidence>
<feature type="domain" description="Helicase C-terminal" evidence="12">
    <location>
        <begin position="361"/>
        <end position="541"/>
    </location>
</feature>
<dbReference type="Proteomes" id="UP000050741">
    <property type="component" value="Unassembled WGS sequence"/>
</dbReference>
<proteinExistence type="predicted"/>
<dbReference type="GO" id="GO:0140374">
    <property type="term" value="P:antiviral innate immune response"/>
    <property type="evidence" value="ECO:0007669"/>
    <property type="project" value="UniProtKB-ARBA"/>
</dbReference>
<accession>A0A183BVI5</accession>
<feature type="domain" description="Helicase ATP-binding" evidence="11">
    <location>
        <begin position="68"/>
        <end position="336"/>
    </location>
</feature>
<dbReference type="InterPro" id="IPR048333">
    <property type="entry name" value="HA2_WH"/>
</dbReference>
<comment type="catalytic activity">
    <reaction evidence="8">
        <text>ATP + H2O = ADP + phosphate + H(+)</text>
        <dbReference type="Rhea" id="RHEA:13065"/>
        <dbReference type="ChEBI" id="CHEBI:15377"/>
        <dbReference type="ChEBI" id="CHEBI:15378"/>
        <dbReference type="ChEBI" id="CHEBI:30616"/>
        <dbReference type="ChEBI" id="CHEBI:43474"/>
        <dbReference type="ChEBI" id="CHEBI:456216"/>
        <dbReference type="EC" id="3.6.4.13"/>
    </reaction>
</comment>
<dbReference type="Gene3D" id="3.40.50.300">
    <property type="entry name" value="P-loop containing nucleotide triphosphate hydrolases"/>
    <property type="match status" value="4"/>
</dbReference>